<dbReference type="GO" id="GO:0034388">
    <property type="term" value="C:Pwp2p-containing subcomplex of 90S preribosome"/>
    <property type="evidence" value="ECO:0007669"/>
    <property type="project" value="TreeGrafter"/>
</dbReference>
<gene>
    <name evidence="5" type="ORF">UTRI_05023_B</name>
</gene>
<feature type="domain" description="WDR36/Utp21 C-terminal" evidence="3">
    <location>
        <begin position="877"/>
        <end position="1115"/>
    </location>
</feature>
<dbReference type="SUPFAM" id="SSF50998">
    <property type="entry name" value="Quinoprotein alcohol dehydrogenase-like"/>
    <property type="match status" value="1"/>
</dbReference>
<dbReference type="Pfam" id="PF25168">
    <property type="entry name" value="Beta-prop_WDR36-Utp21_2nd"/>
    <property type="match status" value="1"/>
</dbReference>
<feature type="repeat" description="WD" evidence="1">
    <location>
        <begin position="275"/>
        <end position="297"/>
    </location>
</feature>
<evidence type="ECO:0000259" key="3">
    <source>
        <dbReference type="Pfam" id="PF04192"/>
    </source>
</evidence>
<dbReference type="InterPro" id="IPR001680">
    <property type="entry name" value="WD40_rpt"/>
</dbReference>
<dbReference type="GO" id="GO:0006364">
    <property type="term" value="P:rRNA processing"/>
    <property type="evidence" value="ECO:0007669"/>
    <property type="project" value="InterPro"/>
</dbReference>
<proteinExistence type="predicted"/>
<evidence type="ECO:0000259" key="4">
    <source>
        <dbReference type="Pfam" id="PF25171"/>
    </source>
</evidence>
<feature type="domain" description="WDR36/Utp21 N-terminal" evidence="4">
    <location>
        <begin position="213"/>
        <end position="446"/>
    </location>
</feature>
<evidence type="ECO:0000313" key="6">
    <source>
        <dbReference type="Proteomes" id="UP000324022"/>
    </source>
</evidence>
<dbReference type="InterPro" id="IPR015943">
    <property type="entry name" value="WD40/YVTN_repeat-like_dom_sf"/>
</dbReference>
<dbReference type="SMART" id="SM00320">
    <property type="entry name" value="WD40"/>
    <property type="match status" value="9"/>
</dbReference>
<name>A0A5C3EFA7_9BASI</name>
<feature type="region of interest" description="Disordered" evidence="2">
    <location>
        <begin position="178"/>
        <end position="215"/>
    </location>
</feature>
<feature type="repeat" description="WD" evidence="1">
    <location>
        <begin position="412"/>
        <end position="443"/>
    </location>
</feature>
<feature type="compositionally biased region" description="Low complexity" evidence="2">
    <location>
        <begin position="51"/>
        <end position="63"/>
    </location>
</feature>
<dbReference type="PANTHER" id="PTHR22840">
    <property type="entry name" value="WD REPEAT-CONTAINING PROTEIN 36"/>
    <property type="match status" value="1"/>
</dbReference>
<dbReference type="Gene3D" id="2.130.10.10">
    <property type="entry name" value="YVTN repeat-like/Quinoprotein amine dehydrogenase"/>
    <property type="match status" value="2"/>
</dbReference>
<protein>
    <submittedName>
        <fullName evidence="5">Related to UTP21 - U3 snoRNP protein</fullName>
    </submittedName>
</protein>
<dbReference type="EMBL" id="OOIN01000025">
    <property type="protein sequence ID" value="SPO28930.1"/>
    <property type="molecule type" value="Genomic_DNA"/>
</dbReference>
<dbReference type="InterPro" id="IPR059157">
    <property type="entry name" value="WDR36-Utp21_N"/>
</dbReference>
<evidence type="ECO:0000313" key="5">
    <source>
        <dbReference type="EMBL" id="SPO28930.1"/>
    </source>
</evidence>
<sequence length="1120" mass="121171">MPSKVAKATATPVKGKAPAKASPATPATPATPSNTEPNSKRRRQRSDSNVTTPKASTSSTPATRKIVSQNRFFAPFRALGLISNDVPFALQTRFGGKDATTPDVNVITCLGDSWAMWDAERMTLLFVSTSLPAPISSMVISLSPDAVLAAAGTKVYRFKRGKVDAVYDTVDHIMARFNKPNGFQDEDEDSSDSDSDSDSESDSDASSSNIESQSRDGTQLSSLIVFGDTIVALSSDGKSVFVWSITSTELIRRIDLPDSFVASSLLHPATYLNKILIGSTDGQLALWNIRTGSLVHAYDAQQLRLAAAGPAAATPSAAIVNLTQSPAVDIVAVGFADGHVLLHDIRLDESLFSIHASGGLSSGSVSFRSDGKQHSVAIATNSGNISIFDLEPASGSGPSSANNGPRLTYSIQDAHDGAVGSIEFVPGQPLLISSGGDNSCKQWFFESASMPPRLLKGRSGHHQPPHLIRYYGDEGKEILSAGRDRSIRSISVVRDSRSHELSQGELQKKSNQLSVSISSLKLPAATSLSFSLTRSRDWDDVLTTHQGRQFANTWTVRDKRMGKKPLPGSADRKIIAEARTSCVSACGNFGLIGNSEGLVEMYNMQSYAHRRTFDTRPLDPMGPAKAREFPAGSKKAQALLNARVKGSAVTGVVTDALNRSVVISTMDGKLSWYDFTSTEMLHRTTISTSGISSIQLHRDSNLLLVVSDDLVLRLVDIETRRVVREFVGFRGRILDACFSNDARWIVTTSMDAVIRTFDIPSSRLVDAFKVASIATSVTFSPTGDFLATAHVDSVGIYLWANKSQFSPVAMQGLDELAEVVDEDDDTVAVALPTVQGDVEDAALAEFSESMLQVGEPELQRVYTSPPQLVDPSRQEGGLVTLSTMPRARWMTLINLDTIKLRNKPKAAPQKPEAKRAPFFLPQTVSGVDFKFDPTASTATDAEEAGEKGEKSNIFSSGGISFKTEFQERLEAAAERDDVSGFFLYLETLSTPQLDVEIRSLTATEDLVAFLNMLLKRLKQHRDFEAVQALLATLLKVHSDLILQTFNPDSDKEGDDDADEDMMAEDDDDDEFGAADDQEVKKLKAVIKKLIRAQVAESNRLNGLLDHCLGTLAFLRGLPMA</sequence>
<feature type="compositionally biased region" description="Low complexity" evidence="2">
    <location>
        <begin position="16"/>
        <end position="37"/>
    </location>
</feature>
<organism evidence="5 6">
    <name type="scientific">Ustilago trichophora</name>
    <dbReference type="NCBI Taxonomy" id="86804"/>
    <lineage>
        <taxon>Eukaryota</taxon>
        <taxon>Fungi</taxon>
        <taxon>Dikarya</taxon>
        <taxon>Basidiomycota</taxon>
        <taxon>Ustilaginomycotina</taxon>
        <taxon>Ustilaginomycetes</taxon>
        <taxon>Ustilaginales</taxon>
        <taxon>Ustilaginaceae</taxon>
        <taxon>Ustilago</taxon>
    </lineage>
</organism>
<dbReference type="PANTHER" id="PTHR22840:SF12">
    <property type="entry name" value="WD REPEAT-CONTAINING PROTEIN 36"/>
    <property type="match status" value="1"/>
</dbReference>
<keyword evidence="1" id="KW-0853">WD repeat</keyword>
<dbReference type="InterPro" id="IPR011047">
    <property type="entry name" value="Quinoprotein_ADH-like_sf"/>
</dbReference>
<dbReference type="Pfam" id="PF04192">
    <property type="entry name" value="Utp21"/>
    <property type="match status" value="1"/>
</dbReference>
<feature type="compositionally biased region" description="Acidic residues" evidence="2">
    <location>
        <begin position="1051"/>
        <end position="1073"/>
    </location>
</feature>
<accession>A0A5C3EFA7</accession>
<dbReference type="InterPro" id="IPR007319">
    <property type="entry name" value="WDR36/Utp21_C"/>
</dbReference>
<keyword evidence="6" id="KW-1185">Reference proteome</keyword>
<feature type="region of interest" description="Disordered" evidence="2">
    <location>
        <begin position="1"/>
        <end position="63"/>
    </location>
</feature>
<reference evidence="5 6" key="1">
    <citation type="submission" date="2018-03" db="EMBL/GenBank/DDBJ databases">
        <authorList>
            <person name="Guldener U."/>
        </authorList>
    </citation>
    <scope>NUCLEOTIDE SEQUENCE [LARGE SCALE GENOMIC DNA]</scope>
    <source>
        <strain evidence="5 6">NBRC100155</strain>
    </source>
</reference>
<dbReference type="GO" id="GO:0032040">
    <property type="term" value="C:small-subunit processome"/>
    <property type="evidence" value="ECO:0007669"/>
    <property type="project" value="InterPro"/>
</dbReference>
<dbReference type="OrthoDB" id="10250769at2759"/>
<dbReference type="Pfam" id="PF25171">
    <property type="entry name" value="Beta-prop_WDR36-Utp21_1st"/>
    <property type="match status" value="1"/>
</dbReference>
<feature type="compositionally biased region" description="Acidic residues" evidence="2">
    <location>
        <begin position="184"/>
        <end position="203"/>
    </location>
</feature>
<dbReference type="AlphaFoldDB" id="A0A5C3EFA7"/>
<evidence type="ECO:0000256" key="2">
    <source>
        <dbReference type="SAM" id="MobiDB-lite"/>
    </source>
</evidence>
<evidence type="ECO:0000256" key="1">
    <source>
        <dbReference type="PROSITE-ProRule" id="PRU00221"/>
    </source>
</evidence>
<feature type="region of interest" description="Disordered" evidence="2">
    <location>
        <begin position="1045"/>
        <end position="1073"/>
    </location>
</feature>
<dbReference type="Proteomes" id="UP000324022">
    <property type="component" value="Unassembled WGS sequence"/>
</dbReference>
<dbReference type="PROSITE" id="PS50082">
    <property type="entry name" value="WD_REPEATS_2"/>
    <property type="match status" value="2"/>
</dbReference>